<keyword evidence="2" id="KW-0067">ATP-binding</keyword>
<dbReference type="PANTHER" id="PTHR48102">
    <property type="entry name" value="ATP-DEPENDENT CLP PROTEASE ATP-BINDING SUBUNIT CLPX-LIKE, MITOCHONDRIAL-RELATED"/>
    <property type="match status" value="1"/>
</dbReference>
<accession>Q47JJ1</accession>
<dbReference type="InterPro" id="IPR050052">
    <property type="entry name" value="ATP-dep_Clp_protease_ClpX"/>
</dbReference>
<dbReference type="SMART" id="SM00382">
    <property type="entry name" value="AAA"/>
    <property type="match status" value="1"/>
</dbReference>
<dbReference type="GO" id="GO:0016887">
    <property type="term" value="F:ATP hydrolysis activity"/>
    <property type="evidence" value="ECO:0007669"/>
    <property type="project" value="InterPro"/>
</dbReference>
<keyword evidence="1" id="KW-0547">Nucleotide-binding</keyword>
<dbReference type="InterPro" id="IPR003959">
    <property type="entry name" value="ATPase_AAA_core"/>
</dbReference>
<dbReference type="SMART" id="SM01086">
    <property type="entry name" value="ClpB_D2-small"/>
    <property type="match status" value="1"/>
</dbReference>
<evidence type="ECO:0000313" key="7">
    <source>
        <dbReference type="EMBL" id="AAZ44990.1"/>
    </source>
</evidence>
<dbReference type="InterPro" id="IPR003593">
    <property type="entry name" value="AAA+_ATPase"/>
</dbReference>
<keyword evidence="3" id="KW-0143">Chaperone</keyword>
<name>Q47JJ1_DECAR</name>
<feature type="domain" description="AAA+ ATPase" evidence="5">
    <location>
        <begin position="74"/>
        <end position="194"/>
    </location>
</feature>
<evidence type="ECO:0000256" key="2">
    <source>
        <dbReference type="ARBA" id="ARBA00022840"/>
    </source>
</evidence>
<protein>
    <submittedName>
        <fullName evidence="7">ClpX, ATPase regulatory subunit</fullName>
    </submittedName>
</protein>
<evidence type="ECO:0000259" key="6">
    <source>
        <dbReference type="SMART" id="SM01086"/>
    </source>
</evidence>
<dbReference type="SUPFAM" id="SSF52540">
    <property type="entry name" value="P-loop containing nucleoside triphosphate hydrolases"/>
    <property type="match status" value="1"/>
</dbReference>
<feature type="region of interest" description="Disordered" evidence="4">
    <location>
        <begin position="1"/>
        <end position="21"/>
    </location>
</feature>
<dbReference type="eggNOG" id="COG1219">
    <property type="taxonomic scope" value="Bacteria"/>
</dbReference>
<dbReference type="EMBL" id="CP000089">
    <property type="protein sequence ID" value="AAZ44990.1"/>
    <property type="molecule type" value="Genomic_DNA"/>
</dbReference>
<organism evidence="7">
    <name type="scientific">Dechloromonas aromatica (strain RCB)</name>
    <dbReference type="NCBI Taxonomy" id="159087"/>
    <lineage>
        <taxon>Bacteria</taxon>
        <taxon>Pseudomonadati</taxon>
        <taxon>Pseudomonadota</taxon>
        <taxon>Betaproteobacteria</taxon>
        <taxon>Rhodocyclales</taxon>
        <taxon>Azonexaceae</taxon>
        <taxon>Dechloromonas</taxon>
    </lineage>
</organism>
<evidence type="ECO:0000256" key="4">
    <source>
        <dbReference type="SAM" id="MobiDB-lite"/>
    </source>
</evidence>
<dbReference type="KEGG" id="dar:Daro_0231"/>
<sequence length="360" mass="39544">MTRSSFPKTPGTTSIQTYRPRSCPMPTLLKPSEIVRRLSDHVIGQDDAKKTLAVAIYAHFRRMANIAEDSVELTKSNILLIGPTGTGKTLLCETLARILDVPFVTADATSLAQTQFVGDEIEAILHRLLDRANDDLALAQRGIVFVDEVDKLKAVGGESRATSGESVQHALLKIMEGAPVRLKDGRHIDTTNILFICGGAFVGLDHILTKTHTFGFISTAEGDDQKILERLNARVKPTDLLEFGLIPEFAGRLPIVTRLHDLSQDMLVRILTEPKNAIYKQFQAMLAADGVDLQVEPNVFRQMAELAIEYKAGARSLRGIFEEMMVDVMYAVPDNPAIGRVIISSLFERPKLAAAEPKAS</sequence>
<dbReference type="Gene3D" id="1.10.8.60">
    <property type="match status" value="1"/>
</dbReference>
<proteinExistence type="predicted"/>
<dbReference type="AlphaFoldDB" id="Q47JJ1"/>
<dbReference type="InterPro" id="IPR019489">
    <property type="entry name" value="Clp_ATPase_C"/>
</dbReference>
<dbReference type="NCBIfam" id="NF003745">
    <property type="entry name" value="PRK05342.1"/>
    <property type="match status" value="1"/>
</dbReference>
<dbReference type="InterPro" id="IPR000641">
    <property type="entry name" value="CbxX/CfxQ"/>
</dbReference>
<evidence type="ECO:0000256" key="1">
    <source>
        <dbReference type="ARBA" id="ARBA00022741"/>
    </source>
</evidence>
<dbReference type="Pfam" id="PF10431">
    <property type="entry name" value="ClpB_D2-small"/>
    <property type="match status" value="1"/>
</dbReference>
<feature type="compositionally biased region" description="Polar residues" evidence="4">
    <location>
        <begin position="1"/>
        <end position="19"/>
    </location>
</feature>
<gene>
    <name evidence="7" type="ordered locus">Daro_0231</name>
</gene>
<dbReference type="InterPro" id="IPR027417">
    <property type="entry name" value="P-loop_NTPase"/>
</dbReference>
<dbReference type="STRING" id="159087.Daro_0231"/>
<dbReference type="PRINTS" id="PR00819">
    <property type="entry name" value="CBXCFQXSUPER"/>
</dbReference>
<evidence type="ECO:0000259" key="5">
    <source>
        <dbReference type="SMART" id="SM00382"/>
    </source>
</evidence>
<dbReference type="GO" id="GO:0005524">
    <property type="term" value="F:ATP binding"/>
    <property type="evidence" value="ECO:0007669"/>
    <property type="project" value="UniProtKB-KW"/>
</dbReference>
<evidence type="ECO:0000256" key="3">
    <source>
        <dbReference type="ARBA" id="ARBA00023186"/>
    </source>
</evidence>
<dbReference type="Pfam" id="PF07724">
    <property type="entry name" value="AAA_2"/>
    <property type="match status" value="1"/>
</dbReference>
<dbReference type="HOGENOM" id="CLU_014218_8_2_4"/>
<reference evidence="7" key="1">
    <citation type="submission" date="2005-08" db="EMBL/GenBank/DDBJ databases">
        <title>Complete sequence of Dechloromonas aromatica RCB.</title>
        <authorList>
            <person name="Salinero K.K."/>
            <person name="Copeland A."/>
            <person name="Lucas S."/>
            <person name="Lapidus A."/>
            <person name="Barry K."/>
            <person name="Detter J.C."/>
            <person name="Glavina T."/>
            <person name="Hammon N."/>
            <person name="Israni S."/>
            <person name="Pitluck S."/>
            <person name="Di Bartolo G."/>
            <person name="Trong S."/>
            <person name="Schmutz J."/>
            <person name="Larimer F."/>
            <person name="Land M."/>
            <person name="Ivanova N."/>
            <person name="Richardson P."/>
        </authorList>
    </citation>
    <scope>NUCLEOTIDE SEQUENCE</scope>
    <source>
        <strain evidence="7">RCB</strain>
    </source>
</reference>
<dbReference type="GO" id="GO:0051603">
    <property type="term" value="P:proteolysis involved in protein catabolic process"/>
    <property type="evidence" value="ECO:0007669"/>
    <property type="project" value="TreeGrafter"/>
</dbReference>
<dbReference type="PANTHER" id="PTHR48102:SF7">
    <property type="entry name" value="ATP-DEPENDENT CLP PROTEASE ATP-BINDING SUBUNIT CLPX-LIKE, MITOCHONDRIAL"/>
    <property type="match status" value="1"/>
</dbReference>
<feature type="domain" description="Clp ATPase C-terminal" evidence="6">
    <location>
        <begin position="262"/>
        <end position="352"/>
    </location>
</feature>
<dbReference type="Gene3D" id="3.40.50.300">
    <property type="entry name" value="P-loop containing nucleotide triphosphate hydrolases"/>
    <property type="match status" value="1"/>
</dbReference>